<dbReference type="Proteomes" id="UP000442109">
    <property type="component" value="Unassembled WGS sequence"/>
</dbReference>
<sequence length="176" mass="19324">MTPLKILYICTHNRCRSALSEAVTNQYQPQQDAQSKTDQKLLVAKSAGSAPVGQVHPLTLEYLTQAGYSVEGLTSNGWDDKEYMQGFEPDVLITVCDNAAGEQCPLWLGNIPNLVKLHWGLSDPSKDTQDATKTAQNFAKTIAIIEQRVAKLHQIASAELSAEARKQALLDLVHHV</sequence>
<evidence type="ECO:0000259" key="2">
    <source>
        <dbReference type="SMART" id="SM00226"/>
    </source>
</evidence>
<dbReference type="PANTHER" id="PTHR43428:SF1">
    <property type="entry name" value="ARSENATE REDUCTASE"/>
    <property type="match status" value="1"/>
</dbReference>
<dbReference type="InterPro" id="IPR023485">
    <property type="entry name" value="Ptyr_pPase"/>
</dbReference>
<dbReference type="Gene3D" id="3.40.50.2300">
    <property type="match status" value="1"/>
</dbReference>
<dbReference type="CDD" id="cd16345">
    <property type="entry name" value="LMWP_ArsC"/>
    <property type="match status" value="1"/>
</dbReference>
<organism evidence="3 4">
    <name type="scientific">Psychrobacter sanguinis</name>
    <dbReference type="NCBI Taxonomy" id="861445"/>
    <lineage>
        <taxon>Bacteria</taxon>
        <taxon>Pseudomonadati</taxon>
        <taxon>Pseudomonadota</taxon>
        <taxon>Gammaproteobacteria</taxon>
        <taxon>Moraxellales</taxon>
        <taxon>Moraxellaceae</taxon>
        <taxon>Psychrobacter</taxon>
    </lineage>
</organism>
<dbReference type="SMART" id="SM00226">
    <property type="entry name" value="LMWPc"/>
    <property type="match status" value="1"/>
</dbReference>
<dbReference type="InterPro" id="IPR036196">
    <property type="entry name" value="Ptyr_pPase_sf"/>
</dbReference>
<gene>
    <name evidence="3" type="ORF">GB996_06310</name>
</gene>
<dbReference type="OrthoDB" id="9793058at2"/>
<dbReference type="EMBL" id="WFKQ01000004">
    <property type="protein sequence ID" value="MUG32405.1"/>
    <property type="molecule type" value="Genomic_DNA"/>
</dbReference>
<proteinExistence type="predicted"/>
<dbReference type="SUPFAM" id="SSF52788">
    <property type="entry name" value="Phosphotyrosine protein phosphatases I"/>
    <property type="match status" value="1"/>
</dbReference>
<keyword evidence="4" id="KW-1185">Reference proteome</keyword>
<accession>A0A844M0Y1</accession>
<dbReference type="AlphaFoldDB" id="A0A844M0Y1"/>
<reference evidence="3 4" key="1">
    <citation type="journal article" date="2019" name="PLoS ONE">
        <title>Pup mortality in New Zealand sea lions (Phocarctos hookeri) at Enderby Island, Auckland Islands, 2013-18.</title>
        <authorList>
            <person name="Michael S.A."/>
            <person name="Hayman D.T.S."/>
            <person name="Gray R."/>
            <person name="Zhang J."/>
            <person name="Rogers L."/>
            <person name="Roe W.D."/>
        </authorList>
    </citation>
    <scope>NUCLEOTIDE SEQUENCE [LARGE SCALE GENOMIC DNA]</scope>
    <source>
        <strain evidence="3 4">SM868</strain>
    </source>
</reference>
<evidence type="ECO:0000313" key="4">
    <source>
        <dbReference type="Proteomes" id="UP000442109"/>
    </source>
</evidence>
<evidence type="ECO:0000313" key="3">
    <source>
        <dbReference type="EMBL" id="MUG32405.1"/>
    </source>
</evidence>
<dbReference type="Pfam" id="PF01451">
    <property type="entry name" value="LMWPc"/>
    <property type="match status" value="1"/>
</dbReference>
<comment type="caution">
    <text evidence="3">The sequence shown here is derived from an EMBL/GenBank/DDBJ whole genome shotgun (WGS) entry which is preliminary data.</text>
</comment>
<protein>
    <submittedName>
        <fullName evidence="3">Arsenate reductase ArsC</fullName>
    </submittedName>
</protein>
<dbReference type="PANTHER" id="PTHR43428">
    <property type="entry name" value="ARSENATE REDUCTASE"/>
    <property type="match status" value="1"/>
</dbReference>
<keyword evidence="1" id="KW-0059">Arsenical resistance</keyword>
<name>A0A844M0Y1_9GAMM</name>
<dbReference type="RefSeq" id="WP_155587158.1">
    <property type="nucleotide sequence ID" value="NZ_WFKQ01000004.1"/>
</dbReference>
<evidence type="ECO:0000256" key="1">
    <source>
        <dbReference type="ARBA" id="ARBA00022849"/>
    </source>
</evidence>
<feature type="domain" description="Phosphotyrosine protein phosphatase I" evidence="2">
    <location>
        <begin position="4"/>
        <end position="155"/>
    </location>
</feature>
<dbReference type="GO" id="GO:0046685">
    <property type="term" value="P:response to arsenic-containing substance"/>
    <property type="evidence" value="ECO:0007669"/>
    <property type="project" value="UniProtKB-KW"/>
</dbReference>